<evidence type="ECO:0008006" key="4">
    <source>
        <dbReference type="Google" id="ProtNLM"/>
    </source>
</evidence>
<keyword evidence="1" id="KW-0732">Signal</keyword>
<dbReference type="KEGG" id="cbae:COR50_09560"/>
<keyword evidence="3" id="KW-1185">Reference proteome</keyword>
<evidence type="ECO:0000313" key="3">
    <source>
        <dbReference type="Proteomes" id="UP000220133"/>
    </source>
</evidence>
<protein>
    <recommendedName>
        <fullName evidence="4">Beta-lactamase-inhibitor-like PepSY-like domain-containing protein</fullName>
    </recommendedName>
</protein>
<reference evidence="2 3" key="1">
    <citation type="submission" date="2017-10" db="EMBL/GenBank/DDBJ databases">
        <title>Paenichitinophaga pekingensis gen. nov., sp. nov., isolated from activated sludge.</title>
        <authorList>
            <person name="Jin D."/>
            <person name="Kong X."/>
            <person name="Deng Y."/>
            <person name="Bai Z."/>
        </authorList>
    </citation>
    <scope>NUCLEOTIDE SEQUENCE [LARGE SCALE GENOMIC DNA]</scope>
    <source>
        <strain evidence="2 3">13</strain>
    </source>
</reference>
<organism evidence="2 3">
    <name type="scientific">Chitinophaga caeni</name>
    <dbReference type="NCBI Taxonomy" id="2029983"/>
    <lineage>
        <taxon>Bacteria</taxon>
        <taxon>Pseudomonadati</taxon>
        <taxon>Bacteroidota</taxon>
        <taxon>Chitinophagia</taxon>
        <taxon>Chitinophagales</taxon>
        <taxon>Chitinophagaceae</taxon>
        <taxon>Chitinophaga</taxon>
    </lineage>
</organism>
<dbReference type="EMBL" id="CP023777">
    <property type="protein sequence ID" value="ATL47396.1"/>
    <property type="molecule type" value="Genomic_DNA"/>
</dbReference>
<dbReference type="AlphaFoldDB" id="A0A291QTX9"/>
<sequence length="127" mass="14365">MKTMIALFAVLFSLQLNVNANGKATKTNEPADSIEYIAGTTDVIKHVYSEEFNTWIEMRYINDDELPLKVISKLMKKVPNADFVSIVELNVEGIKTYIITLEDTNTYKVVRCGDKGQFGILQSLQKQ</sequence>
<feature type="chain" id="PRO_5012064310" description="Beta-lactamase-inhibitor-like PepSY-like domain-containing protein" evidence="1">
    <location>
        <begin position="21"/>
        <end position="127"/>
    </location>
</feature>
<evidence type="ECO:0000313" key="2">
    <source>
        <dbReference type="EMBL" id="ATL47396.1"/>
    </source>
</evidence>
<name>A0A291QTX9_9BACT</name>
<feature type="signal peptide" evidence="1">
    <location>
        <begin position="1"/>
        <end position="20"/>
    </location>
</feature>
<dbReference type="RefSeq" id="WP_098193777.1">
    <property type="nucleotide sequence ID" value="NZ_CP023777.1"/>
</dbReference>
<dbReference type="Proteomes" id="UP000220133">
    <property type="component" value="Chromosome"/>
</dbReference>
<accession>A0A291QTX9</accession>
<proteinExistence type="predicted"/>
<evidence type="ECO:0000256" key="1">
    <source>
        <dbReference type="SAM" id="SignalP"/>
    </source>
</evidence>
<gene>
    <name evidence="2" type="ORF">COR50_09560</name>
</gene>
<dbReference type="OrthoDB" id="679695at2"/>